<dbReference type="EMBL" id="BOMV01000060">
    <property type="protein sequence ID" value="GIE98202.1"/>
    <property type="molecule type" value="Genomic_DNA"/>
</dbReference>
<feature type="transmembrane region" description="Helical" evidence="1">
    <location>
        <begin position="188"/>
        <end position="207"/>
    </location>
</feature>
<evidence type="ECO:0000256" key="1">
    <source>
        <dbReference type="SAM" id="Phobius"/>
    </source>
</evidence>
<comment type="caution">
    <text evidence="2">The sequence shown here is derived from an EMBL/GenBank/DDBJ whole genome shotgun (WGS) entry which is preliminary data.</text>
</comment>
<feature type="transmembrane region" description="Helical" evidence="1">
    <location>
        <begin position="137"/>
        <end position="159"/>
    </location>
</feature>
<keyword evidence="1" id="KW-1133">Transmembrane helix</keyword>
<sequence>MTPTDDDAPPLDPAESLALIERERANLARSLTPDPRLMLWPWGFAWLIGFGLFFLRFGPDGRVFVDLPDWLPLVALMTLFIVAGIITGVAGSRSSRQMAGPTSRQGLMYGLTWSIAYSGLSALFAQFSGDMPNEQLGLLWAGGMVALTGALHMAGGAIWNDRNLFILGAWTSLVNVAGIIAGPGWHSLIVAVGGGGAMIAAGVIGWMRLR</sequence>
<accession>A0A919K3K5</accession>
<protein>
    <submittedName>
        <fullName evidence="2">Uncharacterized protein</fullName>
    </submittedName>
</protein>
<reference evidence="2" key="1">
    <citation type="submission" date="2021-01" db="EMBL/GenBank/DDBJ databases">
        <title>Whole genome shotgun sequence of Actinoplanes rishiriensis NBRC 108556.</title>
        <authorList>
            <person name="Komaki H."/>
            <person name="Tamura T."/>
        </authorList>
    </citation>
    <scope>NUCLEOTIDE SEQUENCE</scope>
    <source>
        <strain evidence="2">NBRC 108556</strain>
    </source>
</reference>
<gene>
    <name evidence="2" type="ORF">Ari01nite_56670</name>
</gene>
<dbReference type="AlphaFoldDB" id="A0A919K3K5"/>
<dbReference type="Proteomes" id="UP000636960">
    <property type="component" value="Unassembled WGS sequence"/>
</dbReference>
<name>A0A919K3K5_9ACTN</name>
<evidence type="ECO:0000313" key="3">
    <source>
        <dbReference type="Proteomes" id="UP000636960"/>
    </source>
</evidence>
<organism evidence="2 3">
    <name type="scientific">Paractinoplanes rishiriensis</name>
    <dbReference type="NCBI Taxonomy" id="1050105"/>
    <lineage>
        <taxon>Bacteria</taxon>
        <taxon>Bacillati</taxon>
        <taxon>Actinomycetota</taxon>
        <taxon>Actinomycetes</taxon>
        <taxon>Micromonosporales</taxon>
        <taxon>Micromonosporaceae</taxon>
        <taxon>Paractinoplanes</taxon>
    </lineage>
</organism>
<feature type="transmembrane region" description="Helical" evidence="1">
    <location>
        <begin position="106"/>
        <end position="125"/>
    </location>
</feature>
<feature type="transmembrane region" description="Helical" evidence="1">
    <location>
        <begin position="39"/>
        <end position="58"/>
    </location>
</feature>
<feature type="transmembrane region" description="Helical" evidence="1">
    <location>
        <begin position="70"/>
        <end position="94"/>
    </location>
</feature>
<evidence type="ECO:0000313" key="2">
    <source>
        <dbReference type="EMBL" id="GIE98202.1"/>
    </source>
</evidence>
<keyword evidence="1" id="KW-0472">Membrane</keyword>
<keyword evidence="3" id="KW-1185">Reference proteome</keyword>
<keyword evidence="1" id="KW-0812">Transmembrane</keyword>
<dbReference type="RefSeq" id="WP_203785230.1">
    <property type="nucleotide sequence ID" value="NZ_BOMV01000060.1"/>
</dbReference>
<proteinExistence type="predicted"/>
<feature type="transmembrane region" description="Helical" evidence="1">
    <location>
        <begin position="164"/>
        <end position="182"/>
    </location>
</feature>